<sequence>MEEKKTDWVDWLKTIVITVLVVVLFRAFIAVPIIVDGSSMLPTLEGGDRIIVNKFSQLYSEPDRFDVVIFHATAKKDYIKRVIGLPGETIVYQNDQLFVNGQAVKEPFIHNEIEQATSHYTTDFTLLDIENGAEVVPEGHVFVLGDNRPGSTDSRQLGFIPMDEIVGVASVSYWPLNKIGFVE</sequence>
<protein>
    <submittedName>
        <fullName evidence="1">Signal peptidase I</fullName>
        <ecNumber evidence="1">3.4.21.89</ecNumber>
    </submittedName>
</protein>
<keyword evidence="1" id="KW-0378">Hydrolase</keyword>
<evidence type="ECO:0000313" key="1">
    <source>
        <dbReference type="EMBL" id="MDX8046918.1"/>
    </source>
</evidence>
<evidence type="ECO:0000313" key="2">
    <source>
        <dbReference type="Proteomes" id="UP001277972"/>
    </source>
</evidence>
<accession>A0ACC6M7G0</accession>
<reference evidence="1" key="1">
    <citation type="submission" date="2023-11" db="EMBL/GenBank/DDBJ databases">
        <title>Gracilibacillus pellucida a moderately halophilic bacterium isolated from saline soil in Xinjiang province.</title>
        <authorList>
            <person name="Zhang Z."/>
            <person name="Tan F."/>
            <person name="Wang Y."/>
            <person name="Xia M."/>
        </authorList>
    </citation>
    <scope>NUCLEOTIDE SEQUENCE</scope>
    <source>
        <strain evidence="1">S3-1-1</strain>
    </source>
</reference>
<organism evidence="1 2">
    <name type="scientific">Gracilibacillus pellucidus</name>
    <dbReference type="NCBI Taxonomy" id="3095368"/>
    <lineage>
        <taxon>Bacteria</taxon>
        <taxon>Bacillati</taxon>
        <taxon>Bacillota</taxon>
        <taxon>Bacilli</taxon>
        <taxon>Bacillales</taxon>
        <taxon>Bacillaceae</taxon>
        <taxon>Gracilibacillus</taxon>
    </lineage>
</organism>
<proteinExistence type="predicted"/>
<gene>
    <name evidence="1" type="primary">lepB</name>
    <name evidence="1" type="ORF">SH601_13070</name>
</gene>
<comment type="caution">
    <text evidence="1">The sequence shown here is derived from an EMBL/GenBank/DDBJ whole genome shotgun (WGS) entry which is preliminary data.</text>
</comment>
<dbReference type="Proteomes" id="UP001277972">
    <property type="component" value="Unassembled WGS sequence"/>
</dbReference>
<name>A0ACC6M7G0_9BACI</name>
<keyword evidence="2" id="KW-1185">Reference proteome</keyword>
<dbReference type="EC" id="3.4.21.89" evidence="1"/>
<dbReference type="EMBL" id="JAWZSR010000008">
    <property type="protein sequence ID" value="MDX8046918.1"/>
    <property type="molecule type" value="Genomic_DNA"/>
</dbReference>